<dbReference type="KEGG" id="mbr:MONBRDRAFT_24594"/>
<dbReference type="GO" id="GO:0005615">
    <property type="term" value="C:extracellular space"/>
    <property type="evidence" value="ECO:0000318"/>
    <property type="project" value="GO_Central"/>
</dbReference>
<feature type="signal peptide" evidence="7">
    <location>
        <begin position="1"/>
        <end position="17"/>
    </location>
</feature>
<dbReference type="GO" id="GO:0090263">
    <property type="term" value="P:positive regulation of canonical Wnt signaling pathway"/>
    <property type="evidence" value="ECO:0000318"/>
    <property type="project" value="GO_Central"/>
</dbReference>
<evidence type="ECO:0000256" key="1">
    <source>
        <dbReference type="ARBA" id="ARBA00004613"/>
    </source>
</evidence>
<dbReference type="CDD" id="cd00064">
    <property type="entry name" value="FU"/>
    <property type="match status" value="1"/>
</dbReference>
<feature type="domain" description="R-spondin Fu-CRD" evidence="8">
    <location>
        <begin position="479"/>
        <end position="547"/>
    </location>
</feature>
<dbReference type="Pfam" id="PF15913">
    <property type="entry name" value="Furin-like_2"/>
    <property type="match status" value="1"/>
</dbReference>
<feature type="compositionally biased region" description="Low complexity" evidence="6">
    <location>
        <begin position="197"/>
        <end position="275"/>
    </location>
</feature>
<dbReference type="RefSeq" id="XP_001745056.1">
    <property type="nucleotide sequence ID" value="XM_001745004.1"/>
</dbReference>
<evidence type="ECO:0000256" key="7">
    <source>
        <dbReference type="SAM" id="SignalP"/>
    </source>
</evidence>
<sequence length="787" mass="82550">MMQHGVPLALFVALAFAVLPTATMSPQPVINASLKAAIFGKIPLTEALVQTSAATPNWNASTIHIVRTAVSIVLLELNIATGMGIAMHAKPAGSTMTRLITLAPAIAATKPWSARPTLIAAKKNIVIKTARVLTVHAACKAKLVHCGYFVVPSTTNRDETTPMPSTGSGDDELSGEQPTTRAPEDMTTAKVTKTVSAEPTTGADAEPTTGAAAEPTTEAAAEPTTAAAAEPTTGAAAEPTTEAAAEPTTEAAAEPTTEAAAEPTTEAAAEPTTEAAAEHTTEAAAEPTTEAAAEHTTEAAAEPTTKAAAEHTTEAAAEPTTKAAAEPTTEEEVVEPTTEQDAEPSTVATLPTQGASSSTSAPASTDTVPDQDGSGDDSGDWGMEPSTTPAICQLDQCYACVADDFAQCAVCKNKFLLHNGACRETCPAGFEAVGKGQFNRFCREIQVEEPTCADEFCHDCAGNRSVCTVCSSGRYLHAGACLEHCPAGYEEVGRGNFNNECRLEALAGCADNECYSCEEDRDLCTMCKNGYFLHEDGCVASCPSGYEPVGRGNFGKYCQLAAFACADEFCHDCSADRNVCSVCGSGRFLFDGACLASCPAGYVNVGSGNYRNTCRRARVCADHCHSCDEDMPETCLVCRHGTYLLNGTCHTTCPAGYTGKGRGNFHNFCEKDRACQRGQDSCDLCDEEADQCVRCRDARYLHEGSCIDACPHTHMPVGRGNFNLECHERGVGCTALVDECYRCNLGGTACEVCKNGFALYNGYCAQTCPDGYRMRGSGNFNRACVTA</sequence>
<feature type="compositionally biased region" description="Low complexity" evidence="6">
    <location>
        <begin position="314"/>
        <end position="327"/>
    </location>
</feature>
<dbReference type="PANTHER" id="PTHR46987:SF7">
    <property type="entry name" value="TNFR-CYS DOMAIN-CONTAINING PROTEIN"/>
    <property type="match status" value="1"/>
</dbReference>
<evidence type="ECO:0000256" key="2">
    <source>
        <dbReference type="ARBA" id="ARBA00022525"/>
    </source>
</evidence>
<feature type="chain" id="PRO_5002742512" description="R-spondin Fu-CRD domain-containing protein" evidence="7">
    <location>
        <begin position="18"/>
        <end position="787"/>
    </location>
</feature>
<keyword evidence="4" id="KW-1015">Disulfide bond</keyword>
<keyword evidence="5" id="KW-0325">Glycoprotein</keyword>
<feature type="compositionally biased region" description="Acidic residues" evidence="6">
    <location>
        <begin position="328"/>
        <end position="342"/>
    </location>
</feature>
<evidence type="ECO:0000313" key="9">
    <source>
        <dbReference type="EMBL" id="EDQ90289.1"/>
    </source>
</evidence>
<dbReference type="STRING" id="81824.A9UWX0"/>
<dbReference type="InterPro" id="IPR043601">
    <property type="entry name" value="Rspo_Fu-CRD_dom"/>
</dbReference>
<feature type="region of interest" description="Disordered" evidence="6">
    <location>
        <begin position="153"/>
        <end position="384"/>
    </location>
</feature>
<comment type="subcellular location">
    <subcellularLocation>
        <location evidence="1">Secreted</location>
    </subcellularLocation>
</comment>
<evidence type="ECO:0000256" key="6">
    <source>
        <dbReference type="SAM" id="MobiDB-lite"/>
    </source>
</evidence>
<dbReference type="eggNOG" id="KOG3525">
    <property type="taxonomic scope" value="Eukaryota"/>
</dbReference>
<gene>
    <name evidence="9" type="ORF">MONBRDRAFT_24594</name>
</gene>
<keyword evidence="2" id="KW-0964">Secreted</keyword>
<dbReference type="InterPro" id="IPR051514">
    <property type="entry name" value="R-spondin"/>
</dbReference>
<accession>A9UWX0</accession>
<dbReference type="InterPro" id="IPR009030">
    <property type="entry name" value="Growth_fac_rcpt_cys_sf"/>
</dbReference>
<dbReference type="SUPFAM" id="SSF57184">
    <property type="entry name" value="Growth factor receptor domain"/>
    <property type="match status" value="3"/>
</dbReference>
<dbReference type="EMBL" id="CH991548">
    <property type="protein sequence ID" value="EDQ90289.1"/>
    <property type="molecule type" value="Genomic_DNA"/>
</dbReference>
<feature type="compositionally biased region" description="Low complexity" evidence="6">
    <location>
        <begin position="355"/>
        <end position="367"/>
    </location>
</feature>
<evidence type="ECO:0000256" key="4">
    <source>
        <dbReference type="ARBA" id="ARBA00023157"/>
    </source>
</evidence>
<evidence type="ECO:0000256" key="3">
    <source>
        <dbReference type="ARBA" id="ARBA00022729"/>
    </source>
</evidence>
<protein>
    <recommendedName>
        <fullName evidence="8">R-spondin Fu-CRD domain-containing protein</fullName>
    </recommendedName>
</protein>
<name>A9UWX0_MONBE</name>
<dbReference type="GeneID" id="5890398"/>
<proteinExistence type="predicted"/>
<dbReference type="InParanoid" id="A9UWX0"/>
<evidence type="ECO:0000256" key="5">
    <source>
        <dbReference type="ARBA" id="ARBA00023180"/>
    </source>
</evidence>
<keyword evidence="3 7" id="KW-0732">Signal</keyword>
<evidence type="ECO:0000313" key="10">
    <source>
        <dbReference type="Proteomes" id="UP000001357"/>
    </source>
</evidence>
<dbReference type="SMART" id="SM00261">
    <property type="entry name" value="FU"/>
    <property type="match status" value="7"/>
</dbReference>
<feature type="compositionally biased region" description="Low complexity" evidence="6">
    <location>
        <begin position="298"/>
        <end position="307"/>
    </location>
</feature>
<dbReference type="GO" id="GO:0005102">
    <property type="term" value="F:signaling receptor binding"/>
    <property type="evidence" value="ECO:0000318"/>
    <property type="project" value="GO_Central"/>
</dbReference>
<dbReference type="Proteomes" id="UP000001357">
    <property type="component" value="Unassembled WGS sequence"/>
</dbReference>
<dbReference type="InterPro" id="IPR006212">
    <property type="entry name" value="Furin_repeat"/>
</dbReference>
<feature type="compositionally biased region" description="Low complexity" evidence="6">
    <location>
        <begin position="282"/>
        <end position="291"/>
    </location>
</feature>
<dbReference type="AlphaFoldDB" id="A9UWX0"/>
<dbReference type="Gene3D" id="2.10.220.10">
    <property type="entry name" value="Hormone Receptor, Insulin-like Growth Factor Receptor 1, Chain A, domain 2"/>
    <property type="match status" value="6"/>
</dbReference>
<dbReference type="PANTHER" id="PTHR46987">
    <property type="entry name" value="NEUROHYPOPHYSIAL HORMONES, N-TERMINAL DOMAIN CONTAINING PROTEIN"/>
    <property type="match status" value="1"/>
</dbReference>
<evidence type="ECO:0000259" key="8">
    <source>
        <dbReference type="Pfam" id="PF15913"/>
    </source>
</evidence>
<reference evidence="9 10" key="1">
    <citation type="journal article" date="2008" name="Nature">
        <title>The genome of the choanoflagellate Monosiga brevicollis and the origin of metazoans.</title>
        <authorList>
            <consortium name="JGI Sequencing"/>
            <person name="King N."/>
            <person name="Westbrook M.J."/>
            <person name="Young S.L."/>
            <person name="Kuo A."/>
            <person name="Abedin M."/>
            <person name="Chapman J."/>
            <person name="Fairclough S."/>
            <person name="Hellsten U."/>
            <person name="Isogai Y."/>
            <person name="Letunic I."/>
            <person name="Marr M."/>
            <person name="Pincus D."/>
            <person name="Putnam N."/>
            <person name="Rokas A."/>
            <person name="Wright K.J."/>
            <person name="Zuzow R."/>
            <person name="Dirks W."/>
            <person name="Good M."/>
            <person name="Goodstein D."/>
            <person name="Lemons D."/>
            <person name="Li W."/>
            <person name="Lyons J.B."/>
            <person name="Morris A."/>
            <person name="Nichols S."/>
            <person name="Richter D.J."/>
            <person name="Salamov A."/>
            <person name="Bork P."/>
            <person name="Lim W.A."/>
            <person name="Manning G."/>
            <person name="Miller W.T."/>
            <person name="McGinnis W."/>
            <person name="Shapiro H."/>
            <person name="Tjian R."/>
            <person name="Grigoriev I.V."/>
            <person name="Rokhsar D."/>
        </authorList>
    </citation>
    <scope>NUCLEOTIDE SEQUENCE [LARGE SCALE GENOMIC DNA]</scope>
    <source>
        <strain evidence="10">MX1 / ATCC 50154</strain>
    </source>
</reference>
<organism evidence="9 10">
    <name type="scientific">Monosiga brevicollis</name>
    <name type="common">Choanoflagellate</name>
    <dbReference type="NCBI Taxonomy" id="81824"/>
    <lineage>
        <taxon>Eukaryota</taxon>
        <taxon>Choanoflagellata</taxon>
        <taxon>Craspedida</taxon>
        <taxon>Salpingoecidae</taxon>
        <taxon>Monosiga</taxon>
    </lineage>
</organism>
<dbReference type="OMA" id="CADEFCH"/>
<keyword evidence="10" id="KW-1185">Reference proteome</keyword>